<evidence type="ECO:0000313" key="1">
    <source>
        <dbReference type="EMBL" id="CAG8444660.1"/>
    </source>
</evidence>
<reference evidence="1" key="1">
    <citation type="submission" date="2021-06" db="EMBL/GenBank/DDBJ databases">
        <authorList>
            <person name="Kallberg Y."/>
            <person name="Tangrot J."/>
            <person name="Rosling A."/>
        </authorList>
    </citation>
    <scope>NUCLEOTIDE SEQUENCE</scope>
    <source>
        <strain evidence="1">CL356</strain>
    </source>
</reference>
<gene>
    <name evidence="1" type="ORF">ACOLOM_LOCUS437</name>
</gene>
<organism evidence="1 2">
    <name type="scientific">Acaulospora colombiana</name>
    <dbReference type="NCBI Taxonomy" id="27376"/>
    <lineage>
        <taxon>Eukaryota</taxon>
        <taxon>Fungi</taxon>
        <taxon>Fungi incertae sedis</taxon>
        <taxon>Mucoromycota</taxon>
        <taxon>Glomeromycotina</taxon>
        <taxon>Glomeromycetes</taxon>
        <taxon>Diversisporales</taxon>
        <taxon>Acaulosporaceae</taxon>
        <taxon>Acaulospora</taxon>
    </lineage>
</organism>
<dbReference type="EMBL" id="CAJVPT010000446">
    <property type="protein sequence ID" value="CAG8444660.1"/>
    <property type="molecule type" value="Genomic_DNA"/>
</dbReference>
<name>A0ACA9K1N8_9GLOM</name>
<evidence type="ECO:0000313" key="2">
    <source>
        <dbReference type="Proteomes" id="UP000789525"/>
    </source>
</evidence>
<proteinExistence type="predicted"/>
<sequence length="366" mass="39728">MTEQVQQDHPHSENQHQSNHSYPGHQTDQHPLQLSPPPQAVECVICPSLKSQNDFKEILVVKYHKIAQVQDELIQTQRNLIRDLLLKSPISASGGTSTTFFPGVAYNNGTAFNNGGVTYGNGAASAFTSNAGVFDNGVSFENSGGFNGENGFESNAGFNGSTISASGTASNNNFMGDYAYNVPYIGDTDLYGETNFLKTLNHDVQQAIRSSPQCYNPQEWRRIYVGAVTNDIDEKTLRKILGKTFGKVTSIEIVRARSCAFVEFCYQEAYQRAIKQGFIYLNGVRAKIKMAHRPNKNKRFNGGNMSRGNYWRNNTNGKTSGAEIMNGEGSNEGVNANNRTTVNGASVSGASVSGSSVNGGSSVNEN</sequence>
<comment type="caution">
    <text evidence="1">The sequence shown here is derived from an EMBL/GenBank/DDBJ whole genome shotgun (WGS) entry which is preliminary data.</text>
</comment>
<protein>
    <submittedName>
        <fullName evidence="1">4164_t:CDS:1</fullName>
    </submittedName>
</protein>
<keyword evidence="2" id="KW-1185">Reference proteome</keyword>
<dbReference type="Proteomes" id="UP000789525">
    <property type="component" value="Unassembled WGS sequence"/>
</dbReference>
<accession>A0ACA9K1N8</accession>